<keyword evidence="7" id="KW-0804">Transcription</keyword>
<dbReference type="GO" id="GO:0009738">
    <property type="term" value="P:abscisic acid-activated signaling pathway"/>
    <property type="evidence" value="ECO:0007669"/>
    <property type="project" value="UniProtKB-KW"/>
</dbReference>
<accession>A0AAF0TR28</accession>
<dbReference type="Proteomes" id="UP001234989">
    <property type="component" value="Chromosome 5"/>
</dbReference>
<feature type="region of interest" description="Disordered" evidence="9">
    <location>
        <begin position="63"/>
        <end position="103"/>
    </location>
</feature>
<keyword evidence="6" id="KW-0010">Activator</keyword>
<organism evidence="11 12">
    <name type="scientific">Solanum verrucosum</name>
    <dbReference type="NCBI Taxonomy" id="315347"/>
    <lineage>
        <taxon>Eukaryota</taxon>
        <taxon>Viridiplantae</taxon>
        <taxon>Streptophyta</taxon>
        <taxon>Embryophyta</taxon>
        <taxon>Tracheophyta</taxon>
        <taxon>Spermatophyta</taxon>
        <taxon>Magnoliopsida</taxon>
        <taxon>eudicotyledons</taxon>
        <taxon>Gunneridae</taxon>
        <taxon>Pentapetalae</taxon>
        <taxon>asterids</taxon>
        <taxon>lamiids</taxon>
        <taxon>Solanales</taxon>
        <taxon>Solanaceae</taxon>
        <taxon>Solanoideae</taxon>
        <taxon>Solaneae</taxon>
        <taxon>Solanum</taxon>
    </lineage>
</organism>
<dbReference type="InterPro" id="IPR027113">
    <property type="entry name" value="Transc_fact_NFYB/HAP3"/>
</dbReference>
<dbReference type="GO" id="GO:0000978">
    <property type="term" value="F:RNA polymerase II cis-regulatory region sequence-specific DNA binding"/>
    <property type="evidence" value="ECO:0007669"/>
    <property type="project" value="TreeGrafter"/>
</dbReference>
<evidence type="ECO:0000259" key="10">
    <source>
        <dbReference type="Pfam" id="PF00808"/>
    </source>
</evidence>
<reference evidence="11" key="1">
    <citation type="submission" date="2023-08" db="EMBL/GenBank/DDBJ databases">
        <title>A de novo genome assembly of Solanum verrucosum Schlechtendal, a Mexican diploid species geographically isolated from the other diploid A-genome species in potato relatives.</title>
        <authorList>
            <person name="Hosaka K."/>
        </authorList>
    </citation>
    <scope>NUCLEOTIDE SEQUENCE</scope>
    <source>
        <tissue evidence="11">Young leaves</tissue>
    </source>
</reference>
<dbReference type="PRINTS" id="PR00615">
    <property type="entry name" value="CCAATSUBUNTA"/>
</dbReference>
<keyword evidence="4" id="KW-0805">Transcription regulation</keyword>
<protein>
    <recommendedName>
        <fullName evidence="10">Transcription factor CBF/NF-Y/archaeal histone domain-containing protein</fullName>
    </recommendedName>
</protein>
<gene>
    <name evidence="11" type="ORF">MTR67_022149</name>
</gene>
<dbReference type="Pfam" id="PF00808">
    <property type="entry name" value="CBFD_NFYB_HMF"/>
    <property type="match status" value="1"/>
</dbReference>
<sequence length="301" mass="33665">MLVLNSPIMSTIKRLCLQIDETLSQRTELLSYLSMEKDHVNEAMRLIQTVRLRKFKGSSTGIEMANGNHVGSGNGGFHSYRRSPQPTPARSPSPDMERSMELPSHLNQEIAANEEDSECTIREQDRFMPIANVVRNMRKILPPQAKIADESKLVIQECVSEFISFVTGEANDRCKLEQRKTITAEDLLWAMNALGFDDYVEPLTLYLQRYRELDGGERGSVRGDPLPLKRPMVNPASGYSLMPNHLPPNFPMAHHHGYFVYPPPMGNSYRQGDASSGSSSHECAVAAVDSDVESPAEKSKE</sequence>
<evidence type="ECO:0000256" key="4">
    <source>
        <dbReference type="ARBA" id="ARBA00023015"/>
    </source>
</evidence>
<feature type="compositionally biased region" description="Polar residues" evidence="9">
    <location>
        <begin position="269"/>
        <end position="281"/>
    </location>
</feature>
<keyword evidence="3" id="KW-0938">Abscisic acid signaling pathway</keyword>
<keyword evidence="12" id="KW-1185">Reference proteome</keyword>
<name>A0AAF0TR28_SOLVR</name>
<dbReference type="GO" id="GO:0001228">
    <property type="term" value="F:DNA-binding transcription activator activity, RNA polymerase II-specific"/>
    <property type="evidence" value="ECO:0007669"/>
    <property type="project" value="InterPro"/>
</dbReference>
<evidence type="ECO:0000256" key="1">
    <source>
        <dbReference type="ARBA" id="ARBA00004123"/>
    </source>
</evidence>
<evidence type="ECO:0000256" key="9">
    <source>
        <dbReference type="SAM" id="MobiDB-lite"/>
    </source>
</evidence>
<evidence type="ECO:0000256" key="2">
    <source>
        <dbReference type="ARBA" id="ARBA00009053"/>
    </source>
</evidence>
<keyword evidence="8" id="KW-0539">Nucleus</keyword>
<feature type="domain" description="Transcription factor CBF/NF-Y/archaeal histone" evidence="10">
    <location>
        <begin position="127"/>
        <end position="191"/>
    </location>
</feature>
<comment type="subcellular location">
    <subcellularLocation>
        <location evidence="1">Nucleus</location>
    </subcellularLocation>
</comment>
<evidence type="ECO:0000313" key="12">
    <source>
        <dbReference type="Proteomes" id="UP001234989"/>
    </source>
</evidence>
<evidence type="ECO:0000256" key="8">
    <source>
        <dbReference type="ARBA" id="ARBA00023242"/>
    </source>
</evidence>
<dbReference type="CDD" id="cd22907">
    <property type="entry name" value="HFD_NFYB"/>
    <property type="match status" value="1"/>
</dbReference>
<dbReference type="InterPro" id="IPR003958">
    <property type="entry name" value="CBFA_NFYB_domain"/>
</dbReference>
<dbReference type="PROSITE" id="PS00685">
    <property type="entry name" value="NFYB_HAP3"/>
    <property type="match status" value="1"/>
</dbReference>
<dbReference type="AlphaFoldDB" id="A0AAF0TR28"/>
<dbReference type="PANTHER" id="PTHR11064">
    <property type="entry name" value="CCAAT-BINDING TRANSCRIPTION FACTOR-RELATED"/>
    <property type="match status" value="1"/>
</dbReference>
<dbReference type="EMBL" id="CP133616">
    <property type="protein sequence ID" value="WMV28764.1"/>
    <property type="molecule type" value="Genomic_DNA"/>
</dbReference>
<proteinExistence type="inferred from homology"/>
<dbReference type="SUPFAM" id="SSF47113">
    <property type="entry name" value="Histone-fold"/>
    <property type="match status" value="1"/>
</dbReference>
<evidence type="ECO:0000256" key="5">
    <source>
        <dbReference type="ARBA" id="ARBA00023125"/>
    </source>
</evidence>
<dbReference type="GO" id="GO:0016602">
    <property type="term" value="C:CCAAT-binding factor complex"/>
    <property type="evidence" value="ECO:0007669"/>
    <property type="project" value="InterPro"/>
</dbReference>
<dbReference type="PANTHER" id="PTHR11064:SF196">
    <property type="entry name" value="NUCLEAR TRANSCRIPTION FACTOR Y SUBUNIT B-6"/>
    <property type="match status" value="1"/>
</dbReference>
<dbReference type="InterPro" id="IPR003956">
    <property type="entry name" value="Transcrpt_fac_NFYB/HAP3_CS"/>
</dbReference>
<evidence type="ECO:0000256" key="7">
    <source>
        <dbReference type="ARBA" id="ARBA00023163"/>
    </source>
</evidence>
<comment type="similarity">
    <text evidence="2">Belongs to the NFYB/HAP3 subunit family.</text>
</comment>
<dbReference type="FunFam" id="1.10.20.10:FF:000049">
    <property type="entry name" value="Nuclear transcription factor Y subunit B-6"/>
    <property type="match status" value="1"/>
</dbReference>
<dbReference type="GO" id="GO:0046982">
    <property type="term" value="F:protein heterodimerization activity"/>
    <property type="evidence" value="ECO:0007669"/>
    <property type="project" value="InterPro"/>
</dbReference>
<dbReference type="InterPro" id="IPR009072">
    <property type="entry name" value="Histone-fold"/>
</dbReference>
<evidence type="ECO:0000256" key="6">
    <source>
        <dbReference type="ARBA" id="ARBA00023159"/>
    </source>
</evidence>
<dbReference type="Gene3D" id="1.10.20.10">
    <property type="entry name" value="Histone, subunit A"/>
    <property type="match status" value="1"/>
</dbReference>
<feature type="region of interest" description="Disordered" evidence="9">
    <location>
        <begin position="269"/>
        <end position="301"/>
    </location>
</feature>
<keyword evidence="5" id="KW-0238">DNA-binding</keyword>
<evidence type="ECO:0000313" key="11">
    <source>
        <dbReference type="EMBL" id="WMV28764.1"/>
    </source>
</evidence>
<evidence type="ECO:0000256" key="3">
    <source>
        <dbReference type="ARBA" id="ARBA00022682"/>
    </source>
</evidence>